<dbReference type="PANTHER" id="PTHR46847">
    <property type="entry name" value="D-ALLOSE-BINDING PERIPLASMIC PROTEIN-RELATED"/>
    <property type="match status" value="1"/>
</dbReference>
<dbReference type="SUPFAM" id="SSF53822">
    <property type="entry name" value="Periplasmic binding protein-like I"/>
    <property type="match status" value="1"/>
</dbReference>
<dbReference type="InterPro" id="IPR028082">
    <property type="entry name" value="Peripla_BP_I"/>
</dbReference>
<dbReference type="GO" id="GO:0030246">
    <property type="term" value="F:carbohydrate binding"/>
    <property type="evidence" value="ECO:0007669"/>
    <property type="project" value="UniProtKB-ARBA"/>
</dbReference>
<dbReference type="PANTHER" id="PTHR46847:SF1">
    <property type="entry name" value="D-ALLOSE-BINDING PERIPLASMIC PROTEIN-RELATED"/>
    <property type="match status" value="1"/>
</dbReference>
<dbReference type="Gene3D" id="3.40.50.2300">
    <property type="match status" value="2"/>
</dbReference>
<gene>
    <name evidence="6" type="primary">rbsB_2</name>
    <name evidence="6" type="ORF">OJF2_37230</name>
</gene>
<evidence type="ECO:0000313" key="7">
    <source>
        <dbReference type="Proteomes" id="UP000324233"/>
    </source>
</evidence>
<dbReference type="Pfam" id="PF13407">
    <property type="entry name" value="Peripla_BP_4"/>
    <property type="match status" value="1"/>
</dbReference>
<comment type="subcellular location">
    <subcellularLocation>
        <location evidence="1">Cell envelope</location>
    </subcellularLocation>
</comment>
<feature type="domain" description="Periplasmic binding protein" evidence="5">
    <location>
        <begin position="34"/>
        <end position="297"/>
    </location>
</feature>
<evidence type="ECO:0000256" key="3">
    <source>
        <dbReference type="ARBA" id="ARBA00022729"/>
    </source>
</evidence>
<evidence type="ECO:0000313" key="6">
    <source>
        <dbReference type="EMBL" id="QEH35178.1"/>
    </source>
</evidence>
<dbReference type="AlphaFoldDB" id="A0A5B9W3L2"/>
<organism evidence="6 7">
    <name type="scientific">Aquisphaera giovannonii</name>
    <dbReference type="NCBI Taxonomy" id="406548"/>
    <lineage>
        <taxon>Bacteria</taxon>
        <taxon>Pseudomonadati</taxon>
        <taxon>Planctomycetota</taxon>
        <taxon>Planctomycetia</taxon>
        <taxon>Isosphaerales</taxon>
        <taxon>Isosphaeraceae</taxon>
        <taxon>Aquisphaera</taxon>
    </lineage>
</organism>
<keyword evidence="3 4" id="KW-0732">Signal</keyword>
<name>A0A5B9W3L2_9BACT</name>
<evidence type="ECO:0000256" key="2">
    <source>
        <dbReference type="ARBA" id="ARBA00007639"/>
    </source>
</evidence>
<dbReference type="EMBL" id="CP042997">
    <property type="protein sequence ID" value="QEH35178.1"/>
    <property type="molecule type" value="Genomic_DNA"/>
</dbReference>
<evidence type="ECO:0000259" key="5">
    <source>
        <dbReference type="Pfam" id="PF13407"/>
    </source>
</evidence>
<feature type="chain" id="PRO_5023051098" evidence="4">
    <location>
        <begin position="28"/>
        <end position="336"/>
    </location>
</feature>
<dbReference type="KEGG" id="agv:OJF2_37230"/>
<dbReference type="GO" id="GO:0030313">
    <property type="term" value="C:cell envelope"/>
    <property type="evidence" value="ECO:0007669"/>
    <property type="project" value="UniProtKB-SubCell"/>
</dbReference>
<accession>A0A5B9W3L2</accession>
<dbReference type="RefSeq" id="WP_148595006.1">
    <property type="nucleotide sequence ID" value="NZ_CP042997.1"/>
</dbReference>
<dbReference type="Proteomes" id="UP000324233">
    <property type="component" value="Chromosome"/>
</dbReference>
<proteinExistence type="inferred from homology"/>
<keyword evidence="7" id="KW-1185">Reference proteome</keyword>
<dbReference type="InterPro" id="IPR025997">
    <property type="entry name" value="SBP_2_dom"/>
</dbReference>
<protein>
    <submittedName>
        <fullName evidence="6">D-ribose-binding periplasmic protein</fullName>
    </submittedName>
</protein>
<reference evidence="6 7" key="1">
    <citation type="submission" date="2019-08" db="EMBL/GenBank/DDBJ databases">
        <title>Deep-cultivation of Planctomycetes and their phenomic and genomic characterization uncovers novel biology.</title>
        <authorList>
            <person name="Wiegand S."/>
            <person name="Jogler M."/>
            <person name="Boedeker C."/>
            <person name="Pinto D."/>
            <person name="Vollmers J."/>
            <person name="Rivas-Marin E."/>
            <person name="Kohn T."/>
            <person name="Peeters S.H."/>
            <person name="Heuer A."/>
            <person name="Rast P."/>
            <person name="Oberbeckmann S."/>
            <person name="Bunk B."/>
            <person name="Jeske O."/>
            <person name="Meyerdierks A."/>
            <person name="Storesund J.E."/>
            <person name="Kallscheuer N."/>
            <person name="Luecker S."/>
            <person name="Lage O.M."/>
            <person name="Pohl T."/>
            <person name="Merkel B.J."/>
            <person name="Hornburger P."/>
            <person name="Mueller R.-W."/>
            <person name="Bruemmer F."/>
            <person name="Labrenz M."/>
            <person name="Spormann A.M."/>
            <person name="Op den Camp H."/>
            <person name="Overmann J."/>
            <person name="Amann R."/>
            <person name="Jetten M.S.M."/>
            <person name="Mascher T."/>
            <person name="Medema M.H."/>
            <person name="Devos D.P."/>
            <person name="Kaster A.-K."/>
            <person name="Ovreas L."/>
            <person name="Rohde M."/>
            <person name="Galperin M.Y."/>
            <person name="Jogler C."/>
        </authorList>
    </citation>
    <scope>NUCLEOTIDE SEQUENCE [LARGE SCALE GENOMIC DNA]</scope>
    <source>
        <strain evidence="6 7">OJF2</strain>
    </source>
</reference>
<evidence type="ECO:0000256" key="4">
    <source>
        <dbReference type="SAM" id="SignalP"/>
    </source>
</evidence>
<feature type="signal peptide" evidence="4">
    <location>
        <begin position="1"/>
        <end position="27"/>
    </location>
</feature>
<dbReference type="OrthoDB" id="250606at2"/>
<comment type="similarity">
    <text evidence="2">Belongs to the bacterial solute-binding protein 2 family.</text>
</comment>
<sequence precursor="true">MKRTPPGLPAIALALASLALPAGCAREADGRPLVGVSFDTLQTEYWVASRDAMAAEIEARGARMLLAVANNDANRQFEQVNNFIARGVDGIIIAPKDSQIVLPMIKLASRAKIPIVLYNRPPAADVGPCVTVVADNFQITRDTVAFLAEKARAIGGKHRAMILIGDLGDANAIGRRDGFDAAIAAFSDVIEVVARVPTEWNQEKALAGVTNALQAHPDIDFIFSSSDFLFPSVVSALQQAGKYGKAGEPGHVLLAGFDGDATAYRMLADGHLDADGVQDVAYECRESVRAVFDLGAGRDVPRVLRDPGFVAHQGNLDEARRRMWGAKTAPGEGSRR</sequence>
<evidence type="ECO:0000256" key="1">
    <source>
        <dbReference type="ARBA" id="ARBA00004196"/>
    </source>
</evidence>
<dbReference type="CDD" id="cd01536">
    <property type="entry name" value="PBP1_ABC_sugar_binding-like"/>
    <property type="match status" value="1"/>
</dbReference>